<evidence type="ECO:0000256" key="2">
    <source>
        <dbReference type="ARBA" id="ARBA00007249"/>
    </source>
</evidence>
<dbReference type="GO" id="GO:0005525">
    <property type="term" value="F:GTP binding"/>
    <property type="evidence" value="ECO:0007669"/>
    <property type="project" value="UniProtKB-UniRule"/>
</dbReference>
<dbReference type="PROSITE" id="PS00301">
    <property type="entry name" value="G_TR_1"/>
    <property type="match status" value="1"/>
</dbReference>
<keyword evidence="7" id="KW-0496">Mitochondrion</keyword>
<evidence type="ECO:0000256" key="6">
    <source>
        <dbReference type="ARBA" id="ARBA00022946"/>
    </source>
</evidence>
<dbReference type="InterPro" id="IPR000795">
    <property type="entry name" value="T_Tr_GTP-bd_dom"/>
</dbReference>
<dbReference type="SUPFAM" id="SSF52540">
    <property type="entry name" value="P-loop containing nucleoside triphosphate hydrolases"/>
    <property type="match status" value="1"/>
</dbReference>
<dbReference type="GO" id="GO:0003924">
    <property type="term" value="F:GTPase activity"/>
    <property type="evidence" value="ECO:0007669"/>
    <property type="project" value="UniProtKB-UniRule"/>
</dbReference>
<dbReference type="Gene3D" id="3.40.50.300">
    <property type="entry name" value="P-loop containing nucleotide triphosphate hydrolases"/>
    <property type="match status" value="1"/>
</dbReference>
<evidence type="ECO:0000256" key="8">
    <source>
        <dbReference type="ARBA" id="ARBA00023134"/>
    </source>
</evidence>
<dbReference type="NCBIfam" id="NF009373">
    <property type="entry name" value="PRK12736.1"/>
    <property type="match status" value="1"/>
</dbReference>
<dbReference type="InterPro" id="IPR009000">
    <property type="entry name" value="Transl_B-barrel_sf"/>
</dbReference>
<dbReference type="GO" id="GO:0005739">
    <property type="term" value="C:mitochondrion"/>
    <property type="evidence" value="ECO:0007669"/>
    <property type="project" value="UniProtKB-SubCell"/>
</dbReference>
<comment type="function">
    <text evidence="10">This protein promotes the GTP-dependent binding of aminoacyl-tRNA to the A-site of ribosomes during protein biosynthesis.</text>
</comment>
<evidence type="ECO:0000259" key="11">
    <source>
        <dbReference type="PROSITE" id="PS51722"/>
    </source>
</evidence>
<comment type="subcellular location">
    <subcellularLocation>
        <location evidence="1">Mitochondrion</location>
    </subcellularLocation>
</comment>
<dbReference type="CDD" id="cd03706">
    <property type="entry name" value="mtEFTU_III"/>
    <property type="match status" value="1"/>
</dbReference>
<dbReference type="EMBL" id="GHBY01000261">
    <property type="protein sequence ID" value="MUP40438.1"/>
    <property type="molecule type" value="Transcribed_RNA"/>
</dbReference>
<dbReference type="InterPro" id="IPR027417">
    <property type="entry name" value="P-loop_NTPase"/>
</dbReference>
<comment type="similarity">
    <text evidence="2 10">Belongs to the TRAFAC class translation factor GTPase superfamily. Classic translation factor GTPase family. EF-Tu/EF-1A subfamily.</text>
</comment>
<dbReference type="InterPro" id="IPR004541">
    <property type="entry name" value="Transl_elong_EFTu/EF1A_bac/org"/>
</dbReference>
<evidence type="ECO:0000256" key="7">
    <source>
        <dbReference type="ARBA" id="ARBA00023128"/>
    </source>
</evidence>
<keyword evidence="4 10" id="KW-0251">Elongation factor</keyword>
<dbReference type="CDD" id="cd01884">
    <property type="entry name" value="EF_Tu"/>
    <property type="match status" value="1"/>
</dbReference>
<evidence type="ECO:0000256" key="1">
    <source>
        <dbReference type="ARBA" id="ARBA00004173"/>
    </source>
</evidence>
<dbReference type="InterPro" id="IPR050055">
    <property type="entry name" value="EF-Tu_GTPase"/>
</dbReference>
<evidence type="ECO:0000256" key="4">
    <source>
        <dbReference type="ARBA" id="ARBA00022768"/>
    </source>
</evidence>
<organism evidence="12">
    <name type="scientific">Hemiscolopendra marginata</name>
    <dbReference type="NCBI Taxonomy" id="943146"/>
    <lineage>
        <taxon>Eukaryota</taxon>
        <taxon>Metazoa</taxon>
        <taxon>Ecdysozoa</taxon>
        <taxon>Arthropoda</taxon>
        <taxon>Myriapoda</taxon>
        <taxon>Chilopoda</taxon>
        <taxon>Pleurostigmophora</taxon>
        <taxon>Scolopendromorpha</taxon>
        <taxon>Scolopendridae</taxon>
        <taxon>Hemiscolopendra</taxon>
    </lineage>
</organism>
<keyword evidence="3 10" id="KW-0547">Nucleotide-binding</keyword>
<dbReference type="FunFam" id="2.40.30.10:FF:000001">
    <property type="entry name" value="Elongation factor Tu"/>
    <property type="match status" value="1"/>
</dbReference>
<dbReference type="InterPro" id="IPR033720">
    <property type="entry name" value="EFTU_2"/>
</dbReference>
<dbReference type="AlphaFoldDB" id="A0A646QCS8"/>
<keyword evidence="8 10" id="KW-0342">GTP-binding</keyword>
<dbReference type="FunFam" id="3.40.50.300:FF:000003">
    <property type="entry name" value="Elongation factor Tu"/>
    <property type="match status" value="1"/>
</dbReference>
<sequence length="472" mass="52829">MLFLRIFNQVGKKNFLQQIINYEKPSLLLERWQNKYLTNKQVRSLAVVIKVSEKKAYQRDKPHCNIGTIGHVDHGKTTLSAAITKVLAEKKLAQEKKYDDIDNAPEEKKRGITINIAHIEYSTDKRHYGHTDCPGHADYIKNMITGTAQMDGAILVVAASDGSMPQTREHLLLAKQIGIKHIVVYLNKVDAADKEMVELAELEMRELLTSYGYDGENIPFIPGSALCALEGRDPEIGKESIIKLMNVIDEYVPDPIRDLDKPSYLPIDHVYSIAGRGTVVSGRLEKGTIKKGSEVEIIGYGKQLKSIVTGIETFHKTLEEAEAGDQMGALLRGMKRDEIRRGMIVCKPGAYQQFDQVEAQLYLLTAEEGGRPKPIANYFQPVMFSKTWDLPVNIMVPDKDMVMPGEDSKVILQLTKTMVLETGQHFTLRFGGQSLGTGVITKIKDNLTQTEKDLMTMGQKKRQKLADKKAAA</sequence>
<dbReference type="SUPFAM" id="SSF50465">
    <property type="entry name" value="EF-Tu/eEF-1alpha/eIF2-gamma C-terminal domain"/>
    <property type="match status" value="1"/>
</dbReference>
<dbReference type="InterPro" id="IPR031157">
    <property type="entry name" value="G_TR_CS"/>
</dbReference>
<dbReference type="InterPro" id="IPR041709">
    <property type="entry name" value="EF-Tu_GTP-bd"/>
</dbReference>
<dbReference type="Gene3D" id="2.40.30.10">
    <property type="entry name" value="Translation factors"/>
    <property type="match status" value="2"/>
</dbReference>
<dbReference type="Pfam" id="PF00009">
    <property type="entry name" value="GTP_EFTU"/>
    <property type="match status" value="1"/>
</dbReference>
<accession>A0A646QCS8</accession>
<proteinExistence type="inferred from homology"/>
<dbReference type="SUPFAM" id="SSF50447">
    <property type="entry name" value="Translation proteins"/>
    <property type="match status" value="1"/>
</dbReference>
<dbReference type="PANTHER" id="PTHR43721:SF36">
    <property type="entry name" value="ELONGATION FACTOR TU, MITOCHONDRIAL"/>
    <property type="match status" value="1"/>
</dbReference>
<dbReference type="InterPro" id="IPR004160">
    <property type="entry name" value="Transl_elong_EFTu/EF1A_C"/>
</dbReference>
<dbReference type="Pfam" id="PF03143">
    <property type="entry name" value="GTP_EFTU_D3"/>
    <property type="match status" value="1"/>
</dbReference>
<comment type="catalytic activity">
    <reaction evidence="9">
        <text>GTP + H2O = GDP + phosphate + H(+)</text>
        <dbReference type="Rhea" id="RHEA:19669"/>
        <dbReference type="ChEBI" id="CHEBI:15377"/>
        <dbReference type="ChEBI" id="CHEBI:15378"/>
        <dbReference type="ChEBI" id="CHEBI:37565"/>
        <dbReference type="ChEBI" id="CHEBI:43474"/>
        <dbReference type="ChEBI" id="CHEBI:58189"/>
        <dbReference type="EC" id="3.6.5.3"/>
    </reaction>
    <physiologicalReaction direction="left-to-right" evidence="9">
        <dbReference type="Rhea" id="RHEA:19670"/>
    </physiologicalReaction>
</comment>
<dbReference type="InterPro" id="IPR009001">
    <property type="entry name" value="Transl_elong_EF1A/Init_IF2_C"/>
</dbReference>
<dbReference type="Pfam" id="PF03144">
    <property type="entry name" value="GTP_EFTU_D2"/>
    <property type="match status" value="1"/>
</dbReference>
<dbReference type="PRINTS" id="PR00315">
    <property type="entry name" value="ELONGATNFCT"/>
</dbReference>
<dbReference type="NCBIfam" id="NF000766">
    <property type="entry name" value="PRK00049.1"/>
    <property type="match status" value="1"/>
</dbReference>
<dbReference type="InterPro" id="IPR004161">
    <property type="entry name" value="EFTu-like_2"/>
</dbReference>
<dbReference type="NCBIfam" id="TIGR00485">
    <property type="entry name" value="EF-Tu"/>
    <property type="match status" value="1"/>
</dbReference>
<dbReference type="NCBIfam" id="NF009372">
    <property type="entry name" value="PRK12735.1"/>
    <property type="match status" value="1"/>
</dbReference>
<evidence type="ECO:0000256" key="9">
    <source>
        <dbReference type="ARBA" id="ARBA00051990"/>
    </source>
</evidence>
<keyword evidence="5" id="KW-0648">Protein biosynthesis</keyword>
<feature type="domain" description="Tr-type G" evidence="11">
    <location>
        <begin position="61"/>
        <end position="256"/>
    </location>
</feature>
<evidence type="ECO:0000256" key="10">
    <source>
        <dbReference type="RuleBase" id="RU000325"/>
    </source>
</evidence>
<evidence type="ECO:0000256" key="5">
    <source>
        <dbReference type="ARBA" id="ARBA00022917"/>
    </source>
</evidence>
<evidence type="ECO:0000313" key="12">
    <source>
        <dbReference type="EMBL" id="MUP40438.1"/>
    </source>
</evidence>
<evidence type="ECO:0000256" key="3">
    <source>
        <dbReference type="ARBA" id="ARBA00022741"/>
    </source>
</evidence>
<dbReference type="PANTHER" id="PTHR43721">
    <property type="entry name" value="ELONGATION FACTOR TU-RELATED"/>
    <property type="match status" value="1"/>
</dbReference>
<dbReference type="PROSITE" id="PS51722">
    <property type="entry name" value="G_TR_2"/>
    <property type="match status" value="1"/>
</dbReference>
<keyword evidence="6" id="KW-0809">Transit peptide</keyword>
<dbReference type="GO" id="GO:0003746">
    <property type="term" value="F:translation elongation factor activity"/>
    <property type="evidence" value="ECO:0007669"/>
    <property type="project" value="UniProtKB-UniRule"/>
</dbReference>
<name>A0A646QCS8_9MYRI</name>
<reference evidence="12" key="1">
    <citation type="submission" date="2018-11" db="EMBL/GenBank/DDBJ databases">
        <title>Venom-gland transcriptomics and venom proteomics of the Florida green centipede (Hemiscolopendra marginata) reveal sex-based variation in a centipede venom.</title>
        <authorList>
            <person name="Nystrom G.S."/>
            <person name="Ward M.J."/>
            <person name="Ellsworth S.A."/>
            <person name="Rokyta D.R."/>
        </authorList>
    </citation>
    <scope>NUCLEOTIDE SEQUENCE</scope>
    <source>
        <tissue evidence="12">Venom gland</tissue>
    </source>
</reference>
<dbReference type="CDD" id="cd03697">
    <property type="entry name" value="EFTU_II"/>
    <property type="match status" value="1"/>
</dbReference>
<dbReference type="GO" id="GO:0070125">
    <property type="term" value="P:mitochondrial translational elongation"/>
    <property type="evidence" value="ECO:0007669"/>
    <property type="project" value="TreeGrafter"/>
</dbReference>
<protein>
    <recommendedName>
        <fullName evidence="10">Elongation factor Tu</fullName>
    </recommendedName>
</protein>